<feature type="compositionally biased region" description="Acidic residues" evidence="2">
    <location>
        <begin position="1633"/>
        <end position="1655"/>
    </location>
</feature>
<gene>
    <name evidence="3" type="ORF">HK100_004408</name>
</gene>
<dbReference type="EMBL" id="JADGJH010000218">
    <property type="protein sequence ID" value="KAJ3133414.1"/>
    <property type="molecule type" value="Genomic_DNA"/>
</dbReference>
<evidence type="ECO:0000256" key="2">
    <source>
        <dbReference type="SAM" id="MobiDB-lite"/>
    </source>
</evidence>
<dbReference type="Proteomes" id="UP001211907">
    <property type="component" value="Unassembled WGS sequence"/>
</dbReference>
<comment type="caution">
    <text evidence="3">The sequence shown here is derived from an EMBL/GenBank/DDBJ whole genome shotgun (WGS) entry which is preliminary data.</text>
</comment>
<accession>A0AAD5T7D4</accession>
<feature type="compositionally biased region" description="Basic and acidic residues" evidence="2">
    <location>
        <begin position="16"/>
        <end position="25"/>
    </location>
</feature>
<proteinExistence type="predicted"/>
<reference evidence="3" key="1">
    <citation type="submission" date="2020-05" db="EMBL/GenBank/DDBJ databases">
        <title>Phylogenomic resolution of chytrid fungi.</title>
        <authorList>
            <person name="Stajich J.E."/>
            <person name="Amses K."/>
            <person name="Simmons R."/>
            <person name="Seto K."/>
            <person name="Myers J."/>
            <person name="Bonds A."/>
            <person name="Quandt C.A."/>
            <person name="Barry K."/>
            <person name="Liu P."/>
            <person name="Grigoriev I."/>
            <person name="Longcore J.E."/>
            <person name="James T.Y."/>
        </authorList>
    </citation>
    <scope>NUCLEOTIDE SEQUENCE</scope>
    <source>
        <strain evidence="3">JEL0513</strain>
    </source>
</reference>
<name>A0AAD5T7D4_9FUNG</name>
<feature type="region of interest" description="Disordered" evidence="2">
    <location>
        <begin position="780"/>
        <end position="856"/>
    </location>
</feature>
<feature type="coiled-coil region" evidence="1">
    <location>
        <begin position="100"/>
        <end position="148"/>
    </location>
</feature>
<feature type="coiled-coil region" evidence="1">
    <location>
        <begin position="506"/>
        <end position="540"/>
    </location>
</feature>
<feature type="coiled-coil region" evidence="1">
    <location>
        <begin position="172"/>
        <end position="199"/>
    </location>
</feature>
<feature type="coiled-coil region" evidence="1">
    <location>
        <begin position="278"/>
        <end position="431"/>
    </location>
</feature>
<feature type="region of interest" description="Disordered" evidence="2">
    <location>
        <begin position="1003"/>
        <end position="1024"/>
    </location>
</feature>
<feature type="compositionally biased region" description="Acidic residues" evidence="2">
    <location>
        <begin position="1787"/>
        <end position="1799"/>
    </location>
</feature>
<feature type="region of interest" description="Disordered" evidence="2">
    <location>
        <begin position="1"/>
        <end position="37"/>
    </location>
</feature>
<feature type="region of interest" description="Disordered" evidence="2">
    <location>
        <begin position="1555"/>
        <end position="1575"/>
    </location>
</feature>
<evidence type="ECO:0000256" key="1">
    <source>
        <dbReference type="SAM" id="Coils"/>
    </source>
</evidence>
<protein>
    <submittedName>
        <fullName evidence="3">Uncharacterized protein</fullName>
    </submittedName>
</protein>
<evidence type="ECO:0000313" key="3">
    <source>
        <dbReference type="EMBL" id="KAJ3133414.1"/>
    </source>
</evidence>
<keyword evidence="1" id="KW-0175">Coiled coil</keyword>
<feature type="compositionally biased region" description="Low complexity" evidence="2">
    <location>
        <begin position="1608"/>
        <end position="1617"/>
    </location>
</feature>
<evidence type="ECO:0000313" key="4">
    <source>
        <dbReference type="Proteomes" id="UP001211907"/>
    </source>
</evidence>
<keyword evidence="4" id="KW-1185">Reference proteome</keyword>
<feature type="compositionally biased region" description="Polar residues" evidence="2">
    <location>
        <begin position="1011"/>
        <end position="1024"/>
    </location>
</feature>
<sequence>MNFDRTPNPPKLPKSAVKEKDESEASQRGMSDFRPGYGQNIPPELLVVYQSTIDTMYRTLHEDSDQSYSPLKYINRQGDSFTPPKFPKPRNMGPVGYKDAEDLRQELYATRSELNVIKQEKKLLASRIAIAEKNYDEMERQYQDQLLASSALRKRRFGGNDQFEAQLDGKALTKIKLSLRNAEKKIQEKDKELNELKQSTKYRSLQKFEVEINRYYLEVVRLKRLLEHQETGTQILDDDPEKLLGYDDAISELCVKLTEEQQITKNLTDKNDKLTIENERQYQTIETLSSQLSDLKNKHQDLSAEHEKLHVIHRHLSQEYTDLKNLHDNLSDQLHQTLTNLNDVSIKYTDARSEISRLTSSEEKLRSNLQELHEKHQQLLEVKSKIEIEIAEDKKCIRLLENDMAVLKNLRENLERTIERLAKDHKCEIDEKQDMIEREHVLVTELRIELASNQRQTFESQNICTKLGYDITALNDRIVHLESDVDAKQKLNISFENEISRQKGMCKSLETQLTECHHRNSALERNLVTLEIQSTNMKEKESEIEKKALSIENRNLSLQFDLNSSNQKVLLLESSIVSMEKKIFAQQSELIHCCETIKNMQDLIRTLDSQLAEKHHHILQLSEINESLQLQLNRQNHEDDFIDIRRSTSFQKFVTEYSEYDKRIFMKLTIKNFFAKTTNAVSFNYITQEAPLQSVEISFSNPCTFSRNKSEFITNKNDGSPLEIIPPENNNSQNNIANSTTNDLVDTANLLSDIETQISKPPLPQNPEVSNLLDSQINLGNMKNVRKKSTGNVVTNIRRPRSASISSKRSRSSSTSQHRTPSLRSSSKNLNSGKLNNSKFRSSPDNCSESRESINEIQSQREGFFEEHFAAQLRNGENADSSNFLIQKSKEDSLPKLLSNTSFLKISPEENILKNETITKNSLAALRNGIELNRVPSEIHFEKNLNLMSNDTEVFGDSSTENKFSSTNHVNSAEIEKIKMNKSNRDFEREKIESISTGSSEKILKFDPSMNDGSAQTELSKTNSLERSSKLLISDQEIFRDANIDPEEPVFEFEAVNQNSKLVGKSIKKFENQPTKLDYLENLPFVEQKEKLPDKSLEQKPNYNSNDTGRIIHIAQTENLHTRKRSLVSNSRQNSFVELSVGLSNDQARDSNMPVPVMTTSTQRDINISTESKEFVNTKDNAHIQSVASSDSEKLCESSAISLKNDDDSSSDITQKFVNDRNDDTKSVDMAVHKLLVEESVAEMNSLVNLSLNRLGSARNTKNHIVKSLTSSSSSIASMIIKKKLEQESDKTFSNLTSNIKTKISSKSLVESLDNNKDSNIHLPQNILSINDEKSEFDVFSCHNRNEIEIDSSLNNSTDSHQRFEISKPSIHLKSIDKYSVMSSPNSVRKNKAESLNLLASDFASTDGNVADIETPINLSRQSLDDSAHGITSLKSSLKSSDKSFSSLAGVSKLLKSSPTLLNLSQKSLENSAVQLESKNSIIKSHEKLSLTTSETSLENINPILVEINNDVSVENFENLSVKAESTGKLNTNTLSKSAVTVLKISSINEKIAIDSSSESLEKSSNTKNDIQQAPISASQNISVLAGKDAVSKDDKFDKKISKYETTESSQSGNQGEESNHLQSTESDREYEKSDEENESGGDDTEEKEKEEEDSSYYSSIGSNKLLTEPITFQPNLVQEKVLSNSSAVVQVESNDKVLPDANPRKQLTKHGLKLGSESIAKSSLATFSKDSQSFNNNTISNKQPQYPSVMNPVSNSSLALKTAVIPSVTEVSAAVAISAGVANSEESTDNDEDSEDSDGIGCTESDADFDADNDEGDEDDQYTENAGDGEEVGVKSVLEIWSDHDSIGTGGTVSVDEEGET</sequence>
<organism evidence="3 4">
    <name type="scientific">Physocladia obscura</name>
    <dbReference type="NCBI Taxonomy" id="109957"/>
    <lineage>
        <taxon>Eukaryota</taxon>
        <taxon>Fungi</taxon>
        <taxon>Fungi incertae sedis</taxon>
        <taxon>Chytridiomycota</taxon>
        <taxon>Chytridiomycota incertae sedis</taxon>
        <taxon>Chytridiomycetes</taxon>
        <taxon>Chytridiales</taxon>
        <taxon>Chytriomycetaceae</taxon>
        <taxon>Physocladia</taxon>
    </lineage>
</organism>
<feature type="region of interest" description="Disordered" evidence="2">
    <location>
        <begin position="1781"/>
        <end position="1862"/>
    </location>
</feature>
<feature type="compositionally biased region" description="Low complexity" evidence="2">
    <location>
        <begin position="802"/>
        <end position="839"/>
    </location>
</feature>
<feature type="compositionally biased region" description="Acidic residues" evidence="2">
    <location>
        <begin position="1806"/>
        <end position="1832"/>
    </location>
</feature>
<feature type="compositionally biased region" description="Polar residues" evidence="2">
    <location>
        <begin position="1566"/>
        <end position="1575"/>
    </location>
</feature>
<feature type="region of interest" description="Disordered" evidence="2">
    <location>
        <begin position="1604"/>
        <end position="1665"/>
    </location>
</feature>